<evidence type="ECO:0000256" key="6">
    <source>
        <dbReference type="ARBA" id="ARBA00023014"/>
    </source>
</evidence>
<evidence type="ECO:0000256" key="1">
    <source>
        <dbReference type="ARBA" id="ARBA00001966"/>
    </source>
</evidence>
<dbReference type="PROSITE" id="PS51918">
    <property type="entry name" value="RADICAL_SAM"/>
    <property type="match status" value="1"/>
</dbReference>
<keyword evidence="3" id="KW-0949">S-adenosyl-L-methionine</keyword>
<dbReference type="InterPro" id="IPR058240">
    <property type="entry name" value="rSAM_sf"/>
</dbReference>
<evidence type="ECO:0000313" key="7">
    <source>
        <dbReference type="EMBL" id="QHN40493.1"/>
    </source>
</evidence>
<dbReference type="InterPro" id="IPR034405">
    <property type="entry name" value="F420"/>
</dbReference>
<evidence type="ECO:0000256" key="2">
    <source>
        <dbReference type="ARBA" id="ARBA00022485"/>
    </source>
</evidence>
<protein>
    <submittedName>
        <fullName evidence="7">FO synthase</fullName>
    </submittedName>
</protein>
<dbReference type="GO" id="GO:0044689">
    <property type="term" value="F:7,8-didemethyl-8-hydroxy-5-deazariboflavin synthase activity"/>
    <property type="evidence" value="ECO:0007669"/>
    <property type="project" value="TreeGrafter"/>
</dbReference>
<keyword evidence="4" id="KW-0479">Metal-binding</keyword>
<keyword evidence="2" id="KW-0004">4Fe-4S</keyword>
<keyword evidence="6" id="KW-0411">Iron-sulfur</keyword>
<comment type="cofactor">
    <cofactor evidence="1">
        <name>[4Fe-4S] cluster</name>
        <dbReference type="ChEBI" id="CHEBI:49883"/>
    </cofactor>
</comment>
<evidence type="ECO:0000256" key="4">
    <source>
        <dbReference type="ARBA" id="ARBA00022723"/>
    </source>
</evidence>
<dbReference type="PANTHER" id="PTHR43076:SF1">
    <property type="entry name" value="LIPOYL SYNTHASE 2"/>
    <property type="match status" value="1"/>
</dbReference>
<name>A0A857L0W5_9ACTN</name>
<dbReference type="EMBL" id="CP045810">
    <property type="protein sequence ID" value="QHN40493.1"/>
    <property type="molecule type" value="Genomic_DNA"/>
</dbReference>
<dbReference type="GO" id="GO:0051539">
    <property type="term" value="F:4 iron, 4 sulfur cluster binding"/>
    <property type="evidence" value="ECO:0007669"/>
    <property type="project" value="UniProtKB-KW"/>
</dbReference>
<accession>A0A857L0W5</accession>
<dbReference type="GO" id="GO:0046872">
    <property type="term" value="F:metal ion binding"/>
    <property type="evidence" value="ECO:0007669"/>
    <property type="project" value="UniProtKB-KW"/>
</dbReference>
<dbReference type="InterPro" id="IPR007197">
    <property type="entry name" value="rSAM"/>
</dbReference>
<organism evidence="7">
    <name type="scientific">Gordonia amarae</name>
    <dbReference type="NCBI Taxonomy" id="36821"/>
    <lineage>
        <taxon>Bacteria</taxon>
        <taxon>Bacillati</taxon>
        <taxon>Actinomycetota</taxon>
        <taxon>Actinomycetes</taxon>
        <taxon>Mycobacteriales</taxon>
        <taxon>Gordoniaceae</taxon>
        <taxon>Gordonia</taxon>
    </lineage>
</organism>
<evidence type="ECO:0000256" key="5">
    <source>
        <dbReference type="ARBA" id="ARBA00023004"/>
    </source>
</evidence>
<keyword evidence="5" id="KW-0408">Iron</keyword>
<gene>
    <name evidence="7" type="ORF">GII30_16270</name>
</gene>
<dbReference type="SUPFAM" id="SSF102114">
    <property type="entry name" value="Radical SAM enzymes"/>
    <property type="match status" value="1"/>
</dbReference>
<dbReference type="RefSeq" id="WP_005192413.1">
    <property type="nucleotide sequence ID" value="NZ_CP045804.1"/>
</dbReference>
<evidence type="ECO:0000256" key="3">
    <source>
        <dbReference type="ARBA" id="ARBA00022691"/>
    </source>
</evidence>
<dbReference type="Gene3D" id="3.20.20.70">
    <property type="entry name" value="Aldolase class I"/>
    <property type="match status" value="1"/>
</dbReference>
<dbReference type="PANTHER" id="PTHR43076">
    <property type="entry name" value="FO SYNTHASE (COFH)"/>
    <property type="match status" value="1"/>
</dbReference>
<reference evidence="7" key="1">
    <citation type="journal article" date="2021" name="Nat. Microbiol.">
        <title>Cocultivation of an ultrasmall environmental parasitic bacterium with lytic ability against bacteria associated with wastewater foams.</title>
        <authorList>
            <person name="Batinovic S."/>
            <person name="Rose J.J.A."/>
            <person name="Ratcliffe J."/>
            <person name="Seviour R.J."/>
            <person name="Petrovski S."/>
        </authorList>
    </citation>
    <scope>NUCLEOTIDE SEQUENCE</scope>
    <source>
        <strain evidence="7">CON44</strain>
    </source>
</reference>
<dbReference type="InterPro" id="IPR013785">
    <property type="entry name" value="Aldolase_TIM"/>
</dbReference>
<proteinExistence type="predicted"/>
<sequence length="373" mass="39315">MVLREWARDTVAETADVRAALRRVAADPSSPTDDEWVALLGADGPELDELCAIADAARRAATDPAALTFVVNRNFDTSVIASGADSVPELSALVDEAWQLGATEICMQGPIPADAPDDGYLRLVEQIHDVAPEMHLHAFRPPEVRDAATRMGIPIPEFLGIARDAGLGSVPGTAAQILDDELRAHLSGGTAPPVAEWIESIEAAHDVGLFSTSTLLYGHIETPRQVVAHLRLLGEIQDRTNGFSELIVMPMLASAAPPHLGAAGMASRRETRAVHAVARLLTFGRFAHVQVAWTKLGPDTVIDVLQGGADDIGGLLIDGALMPAAGQEAGRVMTARQVADIAARVGRTPVQRTTGYGAPSAALLTPIPQVHGK</sequence>
<dbReference type="AlphaFoldDB" id="A0A857L0W5"/>